<name>A0A430AM44_9ENTE</name>
<dbReference type="PANTHER" id="PTHR31302">
    <property type="entry name" value="TRANSMEMBRANE PROTEIN WITH METALLOPHOSPHOESTERASE DOMAIN-RELATED"/>
    <property type="match status" value="1"/>
</dbReference>
<dbReference type="GO" id="GO:0008758">
    <property type="term" value="F:UDP-2,3-diacylglucosamine hydrolase activity"/>
    <property type="evidence" value="ECO:0007669"/>
    <property type="project" value="TreeGrafter"/>
</dbReference>
<dbReference type="EMBL" id="NGKC01000022">
    <property type="protein sequence ID" value="RSU09165.1"/>
    <property type="molecule type" value="Genomic_DNA"/>
</dbReference>
<evidence type="ECO:0000256" key="2">
    <source>
        <dbReference type="ARBA" id="ARBA00022801"/>
    </source>
</evidence>
<proteinExistence type="predicted"/>
<dbReference type="PROSITE" id="PS51257">
    <property type="entry name" value="PROKAR_LIPOPROTEIN"/>
    <property type="match status" value="1"/>
</dbReference>
<evidence type="ECO:0000313" key="5">
    <source>
        <dbReference type="Proteomes" id="UP000286773"/>
    </source>
</evidence>
<sequence>MNLFNKITLSGLAIAGISCLQGYRENRTLQVESFTVRSDCAQLAAEPIKIAHLSDLQFPRLKLTEEQLLNPLKKERPDVIFISGDSIDRTETVASTRLRSLLPKLCGIAPVYLVPGNHETSSGQYEQWRQLVTAGQATLLENQATVFQKNNARLAVVGLFEKSTRLPETEYRRINPTLPTVIIAHHPEKIDSYLDHFSGTALLAVFSGHAHGGQFRIPGIGGVFSPDQGVFPTYSSGRYQFDTTSLFVSRGLANSTFPIRLNNPPHLLFVTIC</sequence>
<keyword evidence="2" id="KW-0378">Hydrolase</keyword>
<accession>A0A430AM44</accession>
<keyword evidence="1" id="KW-0479">Metal-binding</keyword>
<evidence type="ECO:0000259" key="3">
    <source>
        <dbReference type="Pfam" id="PF00149"/>
    </source>
</evidence>
<dbReference type="AlphaFoldDB" id="A0A430AM44"/>
<dbReference type="GO" id="GO:0046872">
    <property type="term" value="F:metal ion binding"/>
    <property type="evidence" value="ECO:0007669"/>
    <property type="project" value="UniProtKB-KW"/>
</dbReference>
<keyword evidence="5" id="KW-1185">Reference proteome</keyword>
<dbReference type="InterPro" id="IPR004843">
    <property type="entry name" value="Calcineurin-like_PHP"/>
</dbReference>
<dbReference type="GO" id="GO:0016020">
    <property type="term" value="C:membrane"/>
    <property type="evidence" value="ECO:0007669"/>
    <property type="project" value="GOC"/>
</dbReference>
<reference evidence="4 5" key="1">
    <citation type="submission" date="2017-05" db="EMBL/GenBank/DDBJ databases">
        <title>Vagococcus spp. assemblies.</title>
        <authorList>
            <person name="Gulvik C.A."/>
        </authorList>
    </citation>
    <scope>NUCLEOTIDE SEQUENCE [LARGE SCALE GENOMIC DNA]</scope>
    <source>
        <strain evidence="4 5">LMG 24798</strain>
    </source>
</reference>
<feature type="domain" description="Calcineurin-like phosphoesterase" evidence="3">
    <location>
        <begin position="48"/>
        <end position="211"/>
    </location>
</feature>
<dbReference type="RefSeq" id="WP_126815131.1">
    <property type="nucleotide sequence ID" value="NZ_NGKC01000022.1"/>
</dbReference>
<dbReference type="SUPFAM" id="SSF56300">
    <property type="entry name" value="Metallo-dependent phosphatases"/>
    <property type="match status" value="1"/>
</dbReference>
<dbReference type="GO" id="GO:0009245">
    <property type="term" value="P:lipid A biosynthetic process"/>
    <property type="evidence" value="ECO:0007669"/>
    <property type="project" value="TreeGrafter"/>
</dbReference>
<dbReference type="PANTHER" id="PTHR31302:SF31">
    <property type="entry name" value="PHOSPHODIESTERASE YAEI"/>
    <property type="match status" value="1"/>
</dbReference>
<evidence type="ECO:0000313" key="4">
    <source>
        <dbReference type="EMBL" id="RSU09165.1"/>
    </source>
</evidence>
<comment type="caution">
    <text evidence="4">The sequence shown here is derived from an EMBL/GenBank/DDBJ whole genome shotgun (WGS) entry which is preliminary data.</text>
</comment>
<organism evidence="4 5">
    <name type="scientific">Vagococcus acidifermentans</name>
    <dbReference type="NCBI Taxonomy" id="564710"/>
    <lineage>
        <taxon>Bacteria</taxon>
        <taxon>Bacillati</taxon>
        <taxon>Bacillota</taxon>
        <taxon>Bacilli</taxon>
        <taxon>Lactobacillales</taxon>
        <taxon>Enterococcaceae</taxon>
        <taxon>Vagococcus</taxon>
    </lineage>
</organism>
<dbReference type="InterPro" id="IPR051158">
    <property type="entry name" value="Metallophosphoesterase_sf"/>
</dbReference>
<dbReference type="OrthoDB" id="9780884at2"/>
<dbReference type="Proteomes" id="UP000286773">
    <property type="component" value="Unassembled WGS sequence"/>
</dbReference>
<gene>
    <name evidence="4" type="ORF">CBF27_13320</name>
</gene>
<protein>
    <recommendedName>
        <fullName evidence="3">Calcineurin-like phosphoesterase domain-containing protein</fullName>
    </recommendedName>
</protein>
<evidence type="ECO:0000256" key="1">
    <source>
        <dbReference type="ARBA" id="ARBA00022723"/>
    </source>
</evidence>
<dbReference type="Pfam" id="PF00149">
    <property type="entry name" value="Metallophos"/>
    <property type="match status" value="1"/>
</dbReference>
<dbReference type="InterPro" id="IPR029052">
    <property type="entry name" value="Metallo-depent_PP-like"/>
</dbReference>
<dbReference type="Gene3D" id="3.60.21.10">
    <property type="match status" value="1"/>
</dbReference>